<keyword evidence="3" id="KW-1133">Transmembrane helix</keyword>
<keyword evidence="3" id="KW-0812">Transmembrane</keyword>
<dbReference type="InterPro" id="IPR032435">
    <property type="entry name" value="STML2-like_C"/>
</dbReference>
<dbReference type="GO" id="GO:0005886">
    <property type="term" value="C:plasma membrane"/>
    <property type="evidence" value="ECO:0007669"/>
    <property type="project" value="UniProtKB-ARBA"/>
</dbReference>
<evidence type="ECO:0000259" key="4">
    <source>
        <dbReference type="SMART" id="SM00244"/>
    </source>
</evidence>
<dbReference type="FunFam" id="3.30.479.30:FF:000004">
    <property type="entry name" value="Putative membrane protease family, stomatin"/>
    <property type="match status" value="1"/>
</dbReference>
<reference evidence="5 6" key="1">
    <citation type="submission" date="2014-04" db="EMBL/GenBank/DDBJ databases">
        <title>Draft genome sequence of Photobacterium halotolerans S2753: a solonamide, ngercheumicin and holomycin producer.</title>
        <authorList>
            <person name="Machado H.R."/>
            <person name="Gram L."/>
        </authorList>
    </citation>
    <scope>NUCLEOTIDE SEQUENCE [LARGE SCALE GENOMIC DNA]</scope>
    <source>
        <strain evidence="5 6">S2753</strain>
    </source>
</reference>
<dbReference type="Pfam" id="PF01145">
    <property type="entry name" value="Band_7"/>
    <property type="match status" value="1"/>
</dbReference>
<dbReference type="AlphaFoldDB" id="A0A066RPD2"/>
<dbReference type="GO" id="GO:0098552">
    <property type="term" value="C:side of membrane"/>
    <property type="evidence" value="ECO:0007669"/>
    <property type="project" value="UniProtKB-ARBA"/>
</dbReference>
<dbReference type="InterPro" id="IPR050710">
    <property type="entry name" value="Band7/mec-2_domain"/>
</dbReference>
<evidence type="ECO:0000256" key="2">
    <source>
        <dbReference type="ARBA" id="ARBA00008164"/>
    </source>
</evidence>
<dbReference type="SUPFAM" id="SSF117892">
    <property type="entry name" value="Band 7/SPFH domain"/>
    <property type="match status" value="1"/>
</dbReference>
<dbReference type="PANTHER" id="PTHR43327">
    <property type="entry name" value="STOMATIN-LIKE PROTEIN 2, MITOCHONDRIAL"/>
    <property type="match status" value="1"/>
</dbReference>
<evidence type="ECO:0000256" key="3">
    <source>
        <dbReference type="SAM" id="Phobius"/>
    </source>
</evidence>
<sequence>MGVILYILIAFKCSFSSNNACFSIYKVTTMLTTLSVVFGGIALLAILLCVRIVPQKSEYIVERLGKYHTTLSAGLNVIIPVLDRVAYKQSLKEVAIPVPRQEAITKDNISVAVGGNVYLTVVDSNKASYNVSDWEFAVVQLAQTVMRSAIGEMELDETFSSRATLNAKIVEQISQHSEKWGILVSMYELDEVEPPQSVKEAMEKQMKSEREKRSAILDAQGKKEAQILEAEGRKTALVLDAEGQKESQILAAQAEKEERVLHAQGEAEATIKMAEAQAVSIEKVGTALSKDGGNTAMQYELSKKAITAKENLAKESTVMLLSDKQSDPSETVAQAMAITAAMSKH</sequence>
<dbReference type="PANTHER" id="PTHR43327:SF10">
    <property type="entry name" value="STOMATIN-LIKE PROTEIN 2, MITOCHONDRIAL"/>
    <property type="match status" value="1"/>
</dbReference>
<dbReference type="InterPro" id="IPR001972">
    <property type="entry name" value="Stomatin_HflK_fam"/>
</dbReference>
<evidence type="ECO:0000313" key="6">
    <source>
        <dbReference type="Proteomes" id="UP000027192"/>
    </source>
</evidence>
<comment type="caution">
    <text evidence="5">The sequence shown here is derived from an EMBL/GenBank/DDBJ whole genome shotgun (WGS) entry which is preliminary data.</text>
</comment>
<organism evidence="5 6">
    <name type="scientific">Photobacterium galatheae</name>
    <dbReference type="NCBI Taxonomy" id="1654360"/>
    <lineage>
        <taxon>Bacteria</taxon>
        <taxon>Pseudomonadati</taxon>
        <taxon>Pseudomonadota</taxon>
        <taxon>Gammaproteobacteria</taxon>
        <taxon>Vibrionales</taxon>
        <taxon>Vibrionaceae</taxon>
        <taxon>Photobacterium</taxon>
    </lineage>
</organism>
<protein>
    <recommendedName>
        <fullName evidence="4">Band 7 domain-containing protein</fullName>
    </recommendedName>
</protein>
<dbReference type="InterPro" id="IPR036013">
    <property type="entry name" value="Band_7/SPFH_dom_sf"/>
</dbReference>
<keyword evidence="6" id="KW-1185">Reference proteome</keyword>
<dbReference type="CDD" id="cd08829">
    <property type="entry name" value="SPFH_paraslipin"/>
    <property type="match status" value="1"/>
</dbReference>
<accession>A0A066RPD2</accession>
<dbReference type="PRINTS" id="PR00721">
    <property type="entry name" value="STOMATIN"/>
</dbReference>
<dbReference type="EMBL" id="JMIB01000027">
    <property type="protein sequence ID" value="KDM90986.1"/>
    <property type="molecule type" value="Genomic_DNA"/>
</dbReference>
<comment type="subcellular location">
    <subcellularLocation>
        <location evidence="1">Membrane</location>
        <topology evidence="1">Single-pass membrane protein</topology>
    </subcellularLocation>
</comment>
<evidence type="ECO:0000256" key="1">
    <source>
        <dbReference type="ARBA" id="ARBA00004167"/>
    </source>
</evidence>
<dbReference type="STRING" id="1654360.EA58_14640"/>
<name>A0A066RPD2_9GAMM</name>
<comment type="similarity">
    <text evidence="2">Belongs to the band 7/mec-2 family.</text>
</comment>
<keyword evidence="3" id="KW-0472">Membrane</keyword>
<feature type="domain" description="Band 7" evidence="4">
    <location>
        <begin position="48"/>
        <end position="206"/>
    </location>
</feature>
<dbReference type="SMART" id="SM00244">
    <property type="entry name" value="PHB"/>
    <property type="match status" value="1"/>
</dbReference>
<evidence type="ECO:0000313" key="5">
    <source>
        <dbReference type="EMBL" id="KDM90986.1"/>
    </source>
</evidence>
<dbReference type="Proteomes" id="UP000027192">
    <property type="component" value="Unassembled WGS sequence"/>
</dbReference>
<proteinExistence type="inferred from homology"/>
<gene>
    <name evidence="5" type="ORF">EA58_14640</name>
</gene>
<dbReference type="Gene3D" id="3.30.479.30">
    <property type="entry name" value="Band 7 domain"/>
    <property type="match status" value="1"/>
</dbReference>
<feature type="transmembrane region" description="Helical" evidence="3">
    <location>
        <begin position="32"/>
        <end position="53"/>
    </location>
</feature>
<dbReference type="Pfam" id="PF16200">
    <property type="entry name" value="Band_7_C"/>
    <property type="match status" value="1"/>
</dbReference>
<dbReference type="InterPro" id="IPR001107">
    <property type="entry name" value="Band_7"/>
</dbReference>